<dbReference type="SUPFAM" id="SSF52540">
    <property type="entry name" value="P-loop containing nucleoside triphosphate hydrolases"/>
    <property type="match status" value="2"/>
</dbReference>
<dbReference type="Proteomes" id="UP001057753">
    <property type="component" value="Unassembled WGS sequence"/>
</dbReference>
<feature type="domain" description="AAA+ ATPase" evidence="4">
    <location>
        <begin position="271"/>
        <end position="415"/>
    </location>
</feature>
<dbReference type="EMBL" id="JABXYM010000001">
    <property type="protein sequence ID" value="MCR6096194.1"/>
    <property type="molecule type" value="Genomic_DNA"/>
</dbReference>
<dbReference type="InterPro" id="IPR003959">
    <property type="entry name" value="ATPase_AAA_core"/>
</dbReference>
<dbReference type="Pfam" id="PF17866">
    <property type="entry name" value="AAA_lid_6"/>
    <property type="match status" value="2"/>
</dbReference>
<name>A0A9Q4B0R3_SALAG</name>
<evidence type="ECO:0000313" key="5">
    <source>
        <dbReference type="EMBL" id="MCR6096194.1"/>
    </source>
</evidence>
<organism evidence="5 6">
    <name type="scientific">Salipaludibacillus agaradhaerens</name>
    <name type="common">Bacillus agaradhaerens</name>
    <dbReference type="NCBI Taxonomy" id="76935"/>
    <lineage>
        <taxon>Bacteria</taxon>
        <taxon>Bacillati</taxon>
        <taxon>Bacillota</taxon>
        <taxon>Bacilli</taxon>
        <taxon>Bacillales</taxon>
        <taxon>Bacillaceae</taxon>
    </lineage>
</organism>
<dbReference type="Gene3D" id="1.10.8.60">
    <property type="match status" value="1"/>
</dbReference>
<dbReference type="AlphaFoldDB" id="A0A9Q4B0R3"/>
<keyword evidence="6" id="KW-1185">Reference proteome</keyword>
<dbReference type="CDD" id="cd00009">
    <property type="entry name" value="AAA"/>
    <property type="match status" value="2"/>
</dbReference>
<keyword evidence="3" id="KW-0067">ATP-binding</keyword>
<dbReference type="Gene3D" id="3.40.50.300">
    <property type="entry name" value="P-loop containing nucleotide triphosphate hydrolases"/>
    <property type="match status" value="2"/>
</dbReference>
<dbReference type="InterPro" id="IPR027417">
    <property type="entry name" value="P-loop_NTPase"/>
</dbReference>
<protein>
    <submittedName>
        <fullName evidence="5">AAA family ATPase</fullName>
    </submittedName>
</protein>
<dbReference type="PRINTS" id="PR00819">
    <property type="entry name" value="CBXCFQXSUPER"/>
</dbReference>
<dbReference type="InterPro" id="IPR041627">
    <property type="entry name" value="AAA_lid_6"/>
</dbReference>
<evidence type="ECO:0000259" key="4">
    <source>
        <dbReference type="SMART" id="SM00382"/>
    </source>
</evidence>
<dbReference type="GO" id="GO:0016887">
    <property type="term" value="F:ATP hydrolysis activity"/>
    <property type="evidence" value="ECO:0007669"/>
    <property type="project" value="InterPro"/>
</dbReference>
<dbReference type="PANTHER" id="PTHR43392">
    <property type="entry name" value="AAA-TYPE ATPASE FAMILY PROTEIN / ANKYRIN REPEAT FAMILY PROTEIN"/>
    <property type="match status" value="1"/>
</dbReference>
<dbReference type="Pfam" id="PF00004">
    <property type="entry name" value="AAA"/>
    <property type="match status" value="2"/>
</dbReference>
<accession>A0A9Q4B0R3</accession>
<proteinExistence type="inferred from homology"/>
<dbReference type="RefSeq" id="WP_257820847.1">
    <property type="nucleotide sequence ID" value="NZ_JABXYM010000001.1"/>
</dbReference>
<evidence type="ECO:0000256" key="2">
    <source>
        <dbReference type="ARBA" id="ARBA00022741"/>
    </source>
</evidence>
<feature type="domain" description="AAA+ ATPase" evidence="4">
    <location>
        <begin position="548"/>
        <end position="684"/>
    </location>
</feature>
<evidence type="ECO:0000256" key="1">
    <source>
        <dbReference type="ARBA" id="ARBA00010378"/>
    </source>
</evidence>
<dbReference type="FunFam" id="3.40.50.300:FF:000216">
    <property type="entry name" value="Type VII secretion ATPase EccA"/>
    <property type="match status" value="2"/>
</dbReference>
<dbReference type="InterPro" id="IPR003593">
    <property type="entry name" value="AAA+_ATPase"/>
</dbReference>
<dbReference type="InterPro" id="IPR050773">
    <property type="entry name" value="CbxX/CfxQ_RuBisCO_ESX"/>
</dbReference>
<reference evidence="5" key="1">
    <citation type="submission" date="2020-06" db="EMBL/GenBank/DDBJ databases">
        <title>Insight into the genomes of haloalkaliphilic bacilli from Kenyan soda lakes.</title>
        <authorList>
            <person name="Mwirichia R."/>
            <person name="Villamizar G.C."/>
            <person name="Poehlein A."/>
            <person name="Mugweru J."/>
            <person name="Kipnyargis A."/>
            <person name="Kiplimo D."/>
            <person name="Orwa P."/>
            <person name="Daniel R."/>
        </authorList>
    </citation>
    <scope>NUCLEOTIDE SEQUENCE</scope>
    <source>
        <strain evidence="5">B1096_S55</strain>
    </source>
</reference>
<gene>
    <name evidence="5" type="ORF">HXA33_06495</name>
</gene>
<keyword evidence="2" id="KW-0547">Nucleotide-binding</keyword>
<comment type="caution">
    <text evidence="5">The sequence shown here is derived from an EMBL/GenBank/DDBJ whole genome shotgun (WGS) entry which is preliminary data.</text>
</comment>
<dbReference type="InterPro" id="IPR000641">
    <property type="entry name" value="CbxX/CfxQ"/>
</dbReference>
<evidence type="ECO:0000313" key="6">
    <source>
        <dbReference type="Proteomes" id="UP001057753"/>
    </source>
</evidence>
<dbReference type="SMART" id="SM00382">
    <property type="entry name" value="AAA"/>
    <property type="match status" value="2"/>
</dbReference>
<sequence length="768" mass="87483">MGKQAQDKSLINEIEKWKNTSFKQANEAELVRILDNDLLEDEDQIADVMAMLAGRRYERKREWDNQVDQLLTGASDKAPSSPYVADIWVDLALSSMNEPWFLEELPKIRETDHSQGRKSKIDRLLTLVLQAKAWYQELKGKEERIEHVLRYATDEDKKEKIKEALSLIEQVGNCLEEILRSAKAYKRTINGIYASREKKQQLDDALDELKDYLHQWETWRKTTDEEETTALATLYAMTGIDEVKRKVETHYHYLEYEKERQRQGYHFENERSLNMILTGNPGTGKTSIARLLAKIYYDLGVLPREEVVEVDRSHLVGAYVGQTEEKTMKVIQQALGGILFIDEAYSLKREGSGGADYGQTAIDTLVSALTSGDYAGKFAVILAGYPEEMRTFLWSNPGLRSRFPETNHIYLPDFSMEELLEIAEHVALDNDFSLTEEALTELRKRLEKEKVDESFGNARTVKNIILDAIFHKGAQTAKEKVYSKESFTVLDADAFKRHDRTDSDEQVGETQLNKLVGLTNVKREVHQLSSFVQMQKKREKLGLPTVPIQLHAVFTGSPGTGKTTVASIYSQILYDLGLLKRGHMIVTGRSDLVAGYVGQTAIKTKKKIREALGGVLFIDEAYSLVSKGPQDFGREAVDTLVEEMSKHGENLVVVLAGYSAEIAKLMKTNPGLASRFKKYIDFPDYSPDELLQILKYYIDQFGYTLDDTAEEAMRKELHKRPQKGNGRAMKDQVEEAVQRQAFRLIQEANSHDVSRLTIDDFPLLDEED</sequence>
<evidence type="ECO:0000256" key="3">
    <source>
        <dbReference type="ARBA" id="ARBA00022840"/>
    </source>
</evidence>
<comment type="similarity">
    <text evidence="1">Belongs to the CbxX/CfxQ family.</text>
</comment>
<dbReference type="PANTHER" id="PTHR43392:SF2">
    <property type="entry name" value="AAA-TYPE ATPASE FAMILY PROTEIN _ ANKYRIN REPEAT FAMILY PROTEIN"/>
    <property type="match status" value="1"/>
</dbReference>
<dbReference type="GO" id="GO:0005524">
    <property type="term" value="F:ATP binding"/>
    <property type="evidence" value="ECO:0007669"/>
    <property type="project" value="UniProtKB-KW"/>
</dbReference>